<sequence>MLKVIFKNFDYFSSVLYLFFNDDEAITMVSAKLLKYLKHNKGRRDQ</sequence>
<protein>
    <submittedName>
        <fullName evidence="1">Uncharacterized protein</fullName>
    </submittedName>
</protein>
<keyword evidence="2" id="KW-1185">Reference proteome</keyword>
<name>C6XUA1_PEDHD</name>
<dbReference type="STRING" id="485917.Phep_3703"/>
<dbReference type="Proteomes" id="UP000000852">
    <property type="component" value="Chromosome"/>
</dbReference>
<accession>C6XUA1</accession>
<organism evidence="1 2">
    <name type="scientific">Pedobacter heparinus (strain ATCC 13125 / DSM 2366 / CIP 104194 / JCM 7457 / NBRC 12017 / NCIMB 9290 / NRRL B-14731 / HIM 762-3)</name>
    <dbReference type="NCBI Taxonomy" id="485917"/>
    <lineage>
        <taxon>Bacteria</taxon>
        <taxon>Pseudomonadati</taxon>
        <taxon>Bacteroidota</taxon>
        <taxon>Sphingobacteriia</taxon>
        <taxon>Sphingobacteriales</taxon>
        <taxon>Sphingobacteriaceae</taxon>
        <taxon>Pedobacter</taxon>
    </lineage>
</organism>
<proteinExistence type="predicted"/>
<dbReference type="HOGENOM" id="CLU_3186954_0_0_10"/>
<dbReference type="KEGG" id="phe:Phep_3703"/>
<evidence type="ECO:0000313" key="1">
    <source>
        <dbReference type="EMBL" id="ACU05894.1"/>
    </source>
</evidence>
<evidence type="ECO:0000313" key="2">
    <source>
        <dbReference type="Proteomes" id="UP000000852"/>
    </source>
</evidence>
<dbReference type="AlphaFoldDB" id="C6XUA1"/>
<gene>
    <name evidence="1" type="ordered locus">Phep_3703</name>
</gene>
<dbReference type="EMBL" id="CP001681">
    <property type="protein sequence ID" value="ACU05894.1"/>
    <property type="molecule type" value="Genomic_DNA"/>
</dbReference>
<reference evidence="1 2" key="1">
    <citation type="journal article" date="2009" name="Stand. Genomic Sci.">
        <title>Complete genome sequence of Pedobacter heparinus type strain (HIM 762-3).</title>
        <authorList>
            <person name="Han C."/>
            <person name="Spring S."/>
            <person name="Lapidus A."/>
            <person name="Del Rio T.G."/>
            <person name="Tice H."/>
            <person name="Copeland A."/>
            <person name="Cheng J.F."/>
            <person name="Lucas S."/>
            <person name="Chen F."/>
            <person name="Nolan M."/>
            <person name="Bruce D."/>
            <person name="Goodwin L."/>
            <person name="Pitluck S."/>
            <person name="Ivanova N."/>
            <person name="Mavromatis K."/>
            <person name="Mikhailova N."/>
            <person name="Pati A."/>
            <person name="Chen A."/>
            <person name="Palaniappan K."/>
            <person name="Land M."/>
            <person name="Hauser L."/>
            <person name="Chang Y.J."/>
            <person name="Jeffries C.C."/>
            <person name="Saunders E."/>
            <person name="Chertkov O."/>
            <person name="Brettin T."/>
            <person name="Goker M."/>
            <person name="Rohde M."/>
            <person name="Bristow J."/>
            <person name="Eisen J.A."/>
            <person name="Markowitz V."/>
            <person name="Hugenholtz P."/>
            <person name="Kyrpides N.C."/>
            <person name="Klenk H.P."/>
            <person name="Detter J.C."/>
        </authorList>
    </citation>
    <scope>NUCLEOTIDE SEQUENCE [LARGE SCALE GENOMIC DNA]</scope>
    <source>
        <strain evidence="2">ATCC 13125 / DSM 2366 / CIP 104194 / JCM 7457 / NBRC 12017 / NCIMB 9290 / NRRL B-14731 / HIM 762-3</strain>
    </source>
</reference>